<organism evidence="2">
    <name type="scientific">Gasterosteus aculeatus</name>
    <name type="common">Three-spined stickleback</name>
    <dbReference type="NCBI Taxonomy" id="69293"/>
    <lineage>
        <taxon>Eukaryota</taxon>
        <taxon>Metazoa</taxon>
        <taxon>Chordata</taxon>
        <taxon>Craniata</taxon>
        <taxon>Vertebrata</taxon>
        <taxon>Euteleostomi</taxon>
        <taxon>Actinopterygii</taxon>
        <taxon>Neopterygii</taxon>
        <taxon>Teleostei</taxon>
        <taxon>Neoteleostei</taxon>
        <taxon>Acanthomorphata</taxon>
        <taxon>Eupercaria</taxon>
        <taxon>Perciformes</taxon>
        <taxon>Cottioidei</taxon>
        <taxon>Gasterosteales</taxon>
        <taxon>Gasterosteidae</taxon>
        <taxon>Gasterosteus</taxon>
    </lineage>
</organism>
<dbReference type="Bgee" id="ENSGACG00000012641">
    <property type="expression patterns" value="Expressed in telencephalon and 7 other cell types or tissues"/>
</dbReference>
<proteinExistence type="predicted"/>
<evidence type="ECO:0000313" key="2">
    <source>
        <dbReference type="Ensembl" id="ENSGACP00000016709.1"/>
    </source>
</evidence>
<reference evidence="2" key="2">
    <citation type="submission" date="2024-04" db="UniProtKB">
        <authorList>
            <consortium name="Ensembl"/>
        </authorList>
    </citation>
    <scope>IDENTIFICATION</scope>
</reference>
<name>G3PGI5_GASAC</name>
<accession>G3PGI5</accession>
<feature type="compositionally biased region" description="Polar residues" evidence="1">
    <location>
        <begin position="55"/>
        <end position="67"/>
    </location>
</feature>
<reference evidence="2" key="1">
    <citation type="submission" date="2006-01" db="EMBL/GenBank/DDBJ databases">
        <authorList>
            <person name="Lindblad-Toh K."/>
            <person name="Mauceli E."/>
            <person name="Grabherr M."/>
            <person name="Chang J.L."/>
            <person name="Lander E.S."/>
        </authorList>
    </citation>
    <scope>NUCLEOTIDE SEQUENCE [LARGE SCALE GENOMIC DNA]</scope>
</reference>
<dbReference type="Ensembl" id="ENSGACT00000016743.1">
    <property type="protein sequence ID" value="ENSGACP00000016709.1"/>
    <property type="gene ID" value="ENSGACG00000012641.1"/>
</dbReference>
<dbReference type="AlphaFoldDB" id="G3PGI5"/>
<feature type="region of interest" description="Disordered" evidence="1">
    <location>
        <begin position="1"/>
        <end position="108"/>
    </location>
</feature>
<protein>
    <submittedName>
        <fullName evidence="2">Uncharacterized protein</fullName>
    </submittedName>
</protein>
<feature type="compositionally biased region" description="Gly residues" evidence="1">
    <location>
        <begin position="1"/>
        <end position="14"/>
    </location>
</feature>
<sequence>FPEQAGGPGEGRAQGGRLPQHPQLPDPQTREPQGPGRGELLGGKLTAEQHDVKTKQAQQPDDTTLKTTKGAPPNLPPTPTIPRCSPSNCAGGTNGSTNQPTNQPANQRTSIPTLVDNRLQHGQTATKRPRLLLQKTHRTPPPTPPTPPLLPPIAPLLRVTPLPTNLTLPPPCNPLLHPLTPLVSLPLPLVAVTL</sequence>
<feature type="compositionally biased region" description="Polar residues" evidence="1">
    <location>
        <begin position="85"/>
        <end position="108"/>
    </location>
</feature>
<evidence type="ECO:0000256" key="1">
    <source>
        <dbReference type="SAM" id="MobiDB-lite"/>
    </source>
</evidence>